<dbReference type="EMBL" id="AXCR01000007">
    <property type="protein sequence ID" value="KJR84989.1"/>
    <property type="molecule type" value="Genomic_DNA"/>
</dbReference>
<dbReference type="VEuPathDB" id="FungiDB:SPSK_09060"/>
<protein>
    <submittedName>
        <fullName evidence="1">Uncharacterized protein</fullName>
    </submittedName>
</protein>
<dbReference type="GeneID" id="27670918"/>
<evidence type="ECO:0000313" key="2">
    <source>
        <dbReference type="Proteomes" id="UP000033710"/>
    </source>
</evidence>
<comment type="caution">
    <text evidence="1">The sequence shown here is derived from an EMBL/GenBank/DDBJ whole genome shotgun (WGS) entry which is preliminary data.</text>
</comment>
<dbReference type="OrthoDB" id="10354493at2759"/>
<dbReference type="Proteomes" id="UP000033710">
    <property type="component" value="Unassembled WGS sequence"/>
</dbReference>
<evidence type="ECO:0000313" key="1">
    <source>
        <dbReference type="EMBL" id="KJR84989.1"/>
    </source>
</evidence>
<dbReference type="AlphaFoldDB" id="A0A0F2M7E5"/>
<sequence>MASNTVPASRLDTLPVELLHILFGHAFSKHLLGDSTLHSIDVHDVLLGLEADPLNSATVRGVAREWLHSSVDVLIAPLEFEVCQSSDVLIDIQATSAKLRAEPDLALAVRRLRLEQDDYSVRVSELYSRIRPARVENIAACMNTAAVTRARVDRMAAAYEALAPHLTHLRPYKLYRTPSQWANTAVQILDLLTLLPGLQTLQCYVPKLGIIPGEASDAHRAAVPNLARLRHLEIEELTSDWDTGALDMHGALVRAAPFLETLSIYKISHVYSTARATGTADANMAPPASPSLAYLTSLYADVCFLMPISVRTLVAAVGPHLKDVYMDLGRKTCRPSTTDPVTLIQLGDDRYRPQGDELFTLYDLLAALRPWQATSLSSLAAVYKMDVNHYIITDEPSLLDVAGADDEDRHVRDRHGPSSTALLAGFTALRHLGISIDLLDWRTAFNTRAKATREVADALVAQLPPNLETRTIVPAKGELSWMDEYSPGRTETDPDYDVVRKDEGDGDEGATATRTITLTALCADQLVLLADDHTSSIRFPERK</sequence>
<dbReference type="RefSeq" id="XP_016587665.1">
    <property type="nucleotide sequence ID" value="XM_016735641.1"/>
</dbReference>
<reference evidence="1 2" key="2">
    <citation type="journal article" date="2015" name="Eukaryot. Cell">
        <title>Asexual propagation of a virulent clone complex in a human and feline outbreak of sporotrichosis.</title>
        <authorList>
            <person name="Teixeira Mde M."/>
            <person name="Rodrigues A.M."/>
            <person name="Tsui C.K."/>
            <person name="de Almeida L.G."/>
            <person name="Van Diepeningen A.D."/>
            <person name="van den Ende B.G."/>
            <person name="Fernandes G.F."/>
            <person name="Kano R."/>
            <person name="Hamelin R.C."/>
            <person name="Lopes-Bezerra L.M."/>
            <person name="Vasconcelos A.T."/>
            <person name="de Hoog S."/>
            <person name="de Camargo Z.P."/>
            <person name="Felipe M.S."/>
        </authorList>
    </citation>
    <scope>NUCLEOTIDE SEQUENCE [LARGE SCALE GENOMIC DNA]</scope>
    <source>
        <strain evidence="1 2">1099-18</strain>
    </source>
</reference>
<gene>
    <name evidence="1" type="ORF">SPSK_09060</name>
</gene>
<reference evidence="1 2" key="1">
    <citation type="journal article" date="2014" name="BMC Genomics">
        <title>Comparative genomics of the major fungal agents of human and animal Sporotrichosis: Sporothrix schenckii and Sporothrix brasiliensis.</title>
        <authorList>
            <person name="Teixeira M.M."/>
            <person name="de Almeida L.G."/>
            <person name="Kubitschek-Barreira P."/>
            <person name="Alves F.L."/>
            <person name="Kioshima E.S."/>
            <person name="Abadio A.K."/>
            <person name="Fernandes L."/>
            <person name="Derengowski L.S."/>
            <person name="Ferreira K.S."/>
            <person name="Souza R.C."/>
            <person name="Ruiz J.C."/>
            <person name="de Andrade N.C."/>
            <person name="Paes H.C."/>
            <person name="Nicola A.M."/>
            <person name="Albuquerque P."/>
            <person name="Gerber A.L."/>
            <person name="Martins V.P."/>
            <person name="Peconick L.D."/>
            <person name="Neto A.V."/>
            <person name="Chaucanez C.B."/>
            <person name="Silva P.A."/>
            <person name="Cunha O.L."/>
            <person name="de Oliveira F.F."/>
            <person name="dos Santos T.C."/>
            <person name="Barros A.L."/>
            <person name="Soares M.A."/>
            <person name="de Oliveira L.M."/>
            <person name="Marini M.M."/>
            <person name="Villalobos-Duno H."/>
            <person name="Cunha M.M."/>
            <person name="de Hoog S."/>
            <person name="da Silveira J.F."/>
            <person name="Henrissat B."/>
            <person name="Nino-Vega G.A."/>
            <person name="Cisalpino P.S."/>
            <person name="Mora-Montes H.M."/>
            <person name="Almeida S.R."/>
            <person name="Stajich J.E."/>
            <person name="Lopes-Bezerra L.M."/>
            <person name="Vasconcelos A.T."/>
            <person name="Felipe M.S."/>
        </authorList>
    </citation>
    <scope>NUCLEOTIDE SEQUENCE [LARGE SCALE GENOMIC DNA]</scope>
    <source>
        <strain evidence="1 2">1099-18</strain>
    </source>
</reference>
<name>A0A0F2M7E5_SPOSC</name>
<dbReference type="KEGG" id="ssck:SPSK_09060"/>
<organism evidence="1 2">
    <name type="scientific">Sporothrix schenckii 1099-18</name>
    <dbReference type="NCBI Taxonomy" id="1397361"/>
    <lineage>
        <taxon>Eukaryota</taxon>
        <taxon>Fungi</taxon>
        <taxon>Dikarya</taxon>
        <taxon>Ascomycota</taxon>
        <taxon>Pezizomycotina</taxon>
        <taxon>Sordariomycetes</taxon>
        <taxon>Sordariomycetidae</taxon>
        <taxon>Ophiostomatales</taxon>
        <taxon>Ophiostomataceae</taxon>
        <taxon>Sporothrix</taxon>
    </lineage>
</organism>
<accession>A0A0F2M7E5</accession>
<proteinExistence type="predicted"/>